<dbReference type="InterPro" id="IPR016024">
    <property type="entry name" value="ARM-type_fold"/>
</dbReference>
<dbReference type="AlphaFoldDB" id="A0A0M9G3P3"/>
<dbReference type="GO" id="GO:0071013">
    <property type="term" value="C:catalytic step 2 spliceosome"/>
    <property type="evidence" value="ECO:0007669"/>
    <property type="project" value="TreeGrafter"/>
</dbReference>
<evidence type="ECO:0000256" key="1">
    <source>
        <dbReference type="ARBA" id="ARBA00004123"/>
    </source>
</evidence>
<dbReference type="GO" id="GO:0000398">
    <property type="term" value="P:mRNA splicing, via spliceosome"/>
    <property type="evidence" value="ECO:0007669"/>
    <property type="project" value="TreeGrafter"/>
</dbReference>
<dbReference type="InterPro" id="IPR050781">
    <property type="entry name" value="CWC22_splicing_factor"/>
</dbReference>
<keyword evidence="9" id="KW-1185">Reference proteome</keyword>
<protein>
    <recommendedName>
        <fullName evidence="7">MI domain-containing protein</fullName>
    </recommendedName>
</protein>
<comment type="caution">
    <text evidence="8">The sequence shown here is derived from an EMBL/GenBank/DDBJ whole genome shotgun (WGS) entry which is preliminary data.</text>
</comment>
<dbReference type="SMART" id="SM00544">
    <property type="entry name" value="MA3"/>
    <property type="match status" value="1"/>
</dbReference>
<evidence type="ECO:0000313" key="8">
    <source>
        <dbReference type="EMBL" id="KPA81597.1"/>
    </source>
</evidence>
<name>A0A0M9G3P3_LEPPY</name>
<accession>A0A0M9G3P3</accession>
<dbReference type="EMBL" id="LGTL01000006">
    <property type="protein sequence ID" value="KPA81597.1"/>
    <property type="molecule type" value="Genomic_DNA"/>
</dbReference>
<evidence type="ECO:0000256" key="6">
    <source>
        <dbReference type="SAM" id="MobiDB-lite"/>
    </source>
</evidence>
<evidence type="ECO:0000313" key="9">
    <source>
        <dbReference type="Proteomes" id="UP000037923"/>
    </source>
</evidence>
<dbReference type="GO" id="GO:0003723">
    <property type="term" value="F:RNA binding"/>
    <property type="evidence" value="ECO:0007669"/>
    <property type="project" value="InterPro"/>
</dbReference>
<proteinExistence type="inferred from homology"/>
<dbReference type="Pfam" id="PF02847">
    <property type="entry name" value="MA3"/>
    <property type="match status" value="1"/>
</dbReference>
<dbReference type="Gene3D" id="1.25.40.180">
    <property type="match status" value="1"/>
</dbReference>
<dbReference type="PANTHER" id="PTHR18034">
    <property type="entry name" value="CELL CYCLE CONTROL PROTEIN CWF22-RELATED"/>
    <property type="match status" value="1"/>
</dbReference>
<evidence type="ECO:0000259" key="7">
    <source>
        <dbReference type="PROSITE" id="PS51366"/>
    </source>
</evidence>
<dbReference type="InterPro" id="IPR003890">
    <property type="entry name" value="MIF4G-like_typ-3"/>
</dbReference>
<reference evidence="8 9" key="1">
    <citation type="submission" date="2015-07" db="EMBL/GenBank/DDBJ databases">
        <title>High-quality genome of monoxenous trypanosomatid Leptomonas pyrrhocoris.</title>
        <authorList>
            <person name="Flegontov P."/>
            <person name="Butenko A."/>
            <person name="Firsov S."/>
            <person name="Vlcek C."/>
            <person name="Logacheva M.D."/>
            <person name="Field M."/>
            <person name="Filatov D."/>
            <person name="Flegontova O."/>
            <person name="Gerasimov E."/>
            <person name="Jackson A.P."/>
            <person name="Kelly S."/>
            <person name="Opperdoes F."/>
            <person name="O'Reilly A."/>
            <person name="Votypka J."/>
            <person name="Yurchenko V."/>
            <person name="Lukes J."/>
        </authorList>
    </citation>
    <scope>NUCLEOTIDE SEQUENCE [LARGE SCALE GENOMIC DNA]</scope>
    <source>
        <strain evidence="8">H10</strain>
    </source>
</reference>
<sequence>MSLYVPPHRRQEAAASSSTDVGSTNSPAFQQEAWRALSRSITGVVNKVSKDNLVQAAIELFRENLVRGRGLLARSLMRTQQVDPDLTPVLAALVSRVNKDLPTVVELLCRRLVVQWSRAYLRKDWRYVENASRFLGWLFLLQVIEVDLIYELLLKHLTAEKRSDEDIDQAAKLFRETFKMMSSRERRSFHEQILSPFRDLLAMDDEAFRLSTRSQAVLESCLKEVQEWERRKETEEVIPEYLVLFDLDSQETHALDLEEKYPTEDALDRYAFDPDYDAHEEQYEVVRKTILGEDWELELLQQVADADEEEEEGEEEEEQAEGDAEARGVGGGHGRKGNDNNGDRSGAALDASKTLIDAEERQLRREVYLAMRSSIRADEAVHKILKCMKPQTERTICFMVIEGCCEERAYRKMYSMAAERLCKSNARFQAFFVEAFHARYESAEDLTLKQIDYSCKVFSHLLRTNSIYWSRCLSCLDIVANNESQRLMIQYLFKGVAEEMGMPAVLERFQKDEELRWHTQKLFPLNQGAEVLEAAVNLYVAMGLSEMATPLRAALEEERAAHKRSRVEHG</sequence>
<dbReference type="Pfam" id="PF02854">
    <property type="entry name" value="MIF4G"/>
    <property type="match status" value="1"/>
</dbReference>
<dbReference type="OMA" id="VIEGCCE"/>
<keyword evidence="4" id="KW-0508">mRNA splicing</keyword>
<dbReference type="PROSITE" id="PS51366">
    <property type="entry name" value="MI"/>
    <property type="match status" value="1"/>
</dbReference>
<gene>
    <name evidence="8" type="ORF">ABB37_03931</name>
</gene>
<dbReference type="SUPFAM" id="SSF48371">
    <property type="entry name" value="ARM repeat"/>
    <property type="match status" value="1"/>
</dbReference>
<evidence type="ECO:0000256" key="5">
    <source>
        <dbReference type="ARBA" id="ARBA00023242"/>
    </source>
</evidence>
<evidence type="ECO:0000256" key="4">
    <source>
        <dbReference type="ARBA" id="ARBA00023187"/>
    </source>
</evidence>
<keyword evidence="5" id="KW-0539">Nucleus</keyword>
<feature type="compositionally biased region" description="Polar residues" evidence="6">
    <location>
        <begin position="14"/>
        <end position="26"/>
    </location>
</feature>
<comment type="subcellular location">
    <subcellularLocation>
        <location evidence="1">Nucleus</location>
    </subcellularLocation>
</comment>
<dbReference type="InterPro" id="IPR003891">
    <property type="entry name" value="Initiation_fac_eIF4g_MI"/>
</dbReference>
<feature type="region of interest" description="Disordered" evidence="6">
    <location>
        <begin position="1"/>
        <end position="26"/>
    </location>
</feature>
<evidence type="ECO:0000256" key="2">
    <source>
        <dbReference type="ARBA" id="ARBA00006856"/>
    </source>
</evidence>
<feature type="compositionally biased region" description="Acidic residues" evidence="6">
    <location>
        <begin position="305"/>
        <end position="323"/>
    </location>
</feature>
<dbReference type="PANTHER" id="PTHR18034:SF3">
    <property type="entry name" value="PRE-MRNA-SPLICING FACTOR CWC22 HOMOLOG"/>
    <property type="match status" value="1"/>
</dbReference>
<evidence type="ECO:0000256" key="3">
    <source>
        <dbReference type="ARBA" id="ARBA00022664"/>
    </source>
</evidence>
<organism evidence="8 9">
    <name type="scientific">Leptomonas pyrrhocoris</name>
    <name type="common">Firebug parasite</name>
    <dbReference type="NCBI Taxonomy" id="157538"/>
    <lineage>
        <taxon>Eukaryota</taxon>
        <taxon>Discoba</taxon>
        <taxon>Euglenozoa</taxon>
        <taxon>Kinetoplastea</taxon>
        <taxon>Metakinetoplastina</taxon>
        <taxon>Trypanosomatida</taxon>
        <taxon>Trypanosomatidae</taxon>
        <taxon>Leishmaniinae</taxon>
        <taxon>Leptomonas</taxon>
    </lineage>
</organism>
<keyword evidence="3" id="KW-0507">mRNA processing</keyword>
<dbReference type="RefSeq" id="XP_015660036.1">
    <property type="nucleotide sequence ID" value="XM_015801416.1"/>
</dbReference>
<feature type="domain" description="MI" evidence="7">
    <location>
        <begin position="362"/>
        <end position="477"/>
    </location>
</feature>
<comment type="similarity">
    <text evidence="2">Belongs to the CWC22 family.</text>
</comment>
<dbReference type="SMART" id="SM00543">
    <property type="entry name" value="MIF4G"/>
    <property type="match status" value="1"/>
</dbReference>
<dbReference type="VEuPathDB" id="TriTrypDB:LpyrH10_06_3010"/>
<feature type="region of interest" description="Disordered" evidence="6">
    <location>
        <begin position="305"/>
        <end position="347"/>
    </location>
</feature>
<dbReference type="OrthoDB" id="1924287at2759"/>
<dbReference type="Proteomes" id="UP000037923">
    <property type="component" value="Unassembled WGS sequence"/>
</dbReference>
<dbReference type="GeneID" id="26904222"/>